<dbReference type="AlphaFoldDB" id="A0A1X6X1Z2"/>
<dbReference type="GO" id="GO:0003841">
    <property type="term" value="F:1-acylglycerol-3-phosphate O-acyltransferase activity"/>
    <property type="evidence" value="ECO:0007669"/>
    <property type="project" value="UniProtKB-EC"/>
</dbReference>
<evidence type="ECO:0000313" key="3">
    <source>
        <dbReference type="EMBL" id="SLM92538.1"/>
    </source>
</evidence>
<keyword evidence="1" id="KW-1133">Transmembrane helix</keyword>
<proteinExistence type="predicted"/>
<evidence type="ECO:0000259" key="2">
    <source>
        <dbReference type="SMART" id="SM00563"/>
    </source>
</evidence>
<keyword evidence="3" id="KW-0808">Transferase</keyword>
<dbReference type="Proteomes" id="UP000196581">
    <property type="component" value="Unassembled WGS sequence"/>
</dbReference>
<dbReference type="SUPFAM" id="SSF69593">
    <property type="entry name" value="Glycerol-3-phosphate (1)-acyltransferase"/>
    <property type="match status" value="1"/>
</dbReference>
<evidence type="ECO:0000256" key="1">
    <source>
        <dbReference type="SAM" id="Phobius"/>
    </source>
</evidence>
<dbReference type="InterPro" id="IPR002123">
    <property type="entry name" value="Plipid/glycerol_acylTrfase"/>
</dbReference>
<protein>
    <submittedName>
        <fullName evidence="3">1-acyl-sn-glycerol-3-phosphate acyltransferase</fullName>
        <ecNumber evidence="3">2.3.1.51</ecNumber>
    </submittedName>
</protein>
<keyword evidence="3" id="KW-0012">Acyltransferase</keyword>
<evidence type="ECO:0000313" key="4">
    <source>
        <dbReference type="Proteomes" id="UP000196581"/>
    </source>
</evidence>
<dbReference type="Pfam" id="PF01553">
    <property type="entry name" value="Acyltransferase"/>
    <property type="match status" value="1"/>
</dbReference>
<dbReference type="EC" id="2.3.1.51" evidence="3"/>
<feature type="transmembrane region" description="Helical" evidence="1">
    <location>
        <begin position="364"/>
        <end position="386"/>
    </location>
</feature>
<accession>A0A1X6X1Z2</accession>
<reference evidence="4" key="1">
    <citation type="submission" date="2017-02" db="EMBL/GenBank/DDBJ databases">
        <authorList>
            <person name="Dridi B."/>
        </authorList>
    </citation>
    <scope>NUCLEOTIDE SEQUENCE [LARGE SCALE GENOMIC DNA]</scope>
    <source>
        <strain evidence="4">B Co 03.10</strain>
    </source>
</reference>
<keyword evidence="1" id="KW-0812">Transmembrane</keyword>
<dbReference type="EMBL" id="FWFF01000003">
    <property type="protein sequence ID" value="SLM92538.1"/>
    <property type="molecule type" value="Genomic_DNA"/>
</dbReference>
<keyword evidence="1" id="KW-0472">Membrane</keyword>
<feature type="domain" description="Phospholipid/glycerol acyltransferase" evidence="2">
    <location>
        <begin position="54"/>
        <end position="177"/>
    </location>
</feature>
<keyword evidence="4" id="KW-1185">Reference proteome</keyword>
<sequence>MCRVPYARLIGMGKPPRSAALDLWHRWVLTCMRRASFVRVRSGGAVPGPRRRPRLIVSSHRNGAIDGALVQSAFPHAQYLVSMQLLRGPLRLLFTGIPVIRQRDVERYGMDRSSVNDPVSAGVDHLRAGGDLVIFPEGTSEWQHTAGAYQRGAAKIVCRLQEAGVDVDVIPVGLFYLAPERFGTMAELWCGPDVDLPPDTDGPRIEREKRAHAILSEALDAVSVHCPDPQTFDIVQRRATDRARAGESFAASFLDEQAAAVPGMAGTAVADGGPAAGSAVSAEPVTASGPASAATAAPSPWPRRLGIALHWLFAPVLLAGWFAGTKADARNTVTFFRSLGGSAGVVIWLVLVVVGGVWMTLAGAGATAAAVAGAGVVSAVLGRLILRARRWQPDTAPMDTGLLNSAARDAAQNTELT</sequence>
<dbReference type="SMART" id="SM00563">
    <property type="entry name" value="PlsC"/>
    <property type="match status" value="1"/>
</dbReference>
<gene>
    <name evidence="3" type="ORF">FM105_03175</name>
</gene>
<feature type="transmembrane region" description="Helical" evidence="1">
    <location>
        <begin position="335"/>
        <end position="358"/>
    </location>
</feature>
<feature type="transmembrane region" description="Helical" evidence="1">
    <location>
        <begin position="305"/>
        <end position="323"/>
    </location>
</feature>
<organism evidence="3 4">
    <name type="scientific">Brevibacterium yomogidense</name>
    <dbReference type="NCBI Taxonomy" id="946573"/>
    <lineage>
        <taxon>Bacteria</taxon>
        <taxon>Bacillati</taxon>
        <taxon>Actinomycetota</taxon>
        <taxon>Actinomycetes</taxon>
        <taxon>Micrococcales</taxon>
        <taxon>Brevibacteriaceae</taxon>
        <taxon>Brevibacterium</taxon>
    </lineage>
</organism>
<name>A0A1X6X1Z2_9MICO</name>